<dbReference type="GO" id="GO:0003824">
    <property type="term" value="F:catalytic activity"/>
    <property type="evidence" value="ECO:0007669"/>
    <property type="project" value="InterPro"/>
</dbReference>
<dbReference type="AlphaFoldDB" id="A0A158GPV8"/>
<keyword evidence="4" id="KW-1185">Reference proteome</keyword>
<dbReference type="InterPro" id="IPR018376">
    <property type="entry name" value="Enoyl-CoA_hyd/isom_CS"/>
</dbReference>
<gene>
    <name evidence="3" type="ORF">AWB70_02313</name>
</gene>
<organism evidence="3 4">
    <name type="scientific">Caballeronia cordobensis</name>
    <name type="common">Burkholderia cordobensis</name>
    <dbReference type="NCBI Taxonomy" id="1353886"/>
    <lineage>
        <taxon>Bacteria</taxon>
        <taxon>Pseudomonadati</taxon>
        <taxon>Pseudomonadota</taxon>
        <taxon>Betaproteobacteria</taxon>
        <taxon>Burkholderiales</taxon>
        <taxon>Burkholderiaceae</taxon>
        <taxon>Caballeronia</taxon>
    </lineage>
</organism>
<comment type="similarity">
    <text evidence="1 2">Belongs to the enoyl-CoA hydratase/isomerase family.</text>
</comment>
<protein>
    <submittedName>
        <fullName evidence="3">Enoyl-CoA hydratase</fullName>
    </submittedName>
</protein>
<dbReference type="InterPro" id="IPR029045">
    <property type="entry name" value="ClpP/crotonase-like_dom_sf"/>
</dbReference>
<accession>A0A158GPV8</accession>
<dbReference type="GO" id="GO:0006635">
    <property type="term" value="P:fatty acid beta-oxidation"/>
    <property type="evidence" value="ECO:0007669"/>
    <property type="project" value="TreeGrafter"/>
</dbReference>
<dbReference type="PROSITE" id="PS00166">
    <property type="entry name" value="ENOYL_COA_HYDRATASE"/>
    <property type="match status" value="1"/>
</dbReference>
<dbReference type="SUPFAM" id="SSF52096">
    <property type="entry name" value="ClpP/crotonase"/>
    <property type="match status" value="1"/>
</dbReference>
<dbReference type="Pfam" id="PF00378">
    <property type="entry name" value="ECH_1"/>
    <property type="match status" value="1"/>
</dbReference>
<dbReference type="EMBL" id="FCNY02000005">
    <property type="protein sequence ID" value="SAL34082.1"/>
    <property type="molecule type" value="Genomic_DNA"/>
</dbReference>
<proteinExistence type="inferred from homology"/>
<dbReference type="PANTHER" id="PTHR11941">
    <property type="entry name" value="ENOYL-COA HYDRATASE-RELATED"/>
    <property type="match status" value="1"/>
</dbReference>
<dbReference type="RefSeq" id="WP_053570176.1">
    <property type="nucleotide sequence ID" value="NZ_FCNY02000005.1"/>
</dbReference>
<reference evidence="4" key="1">
    <citation type="submission" date="2016-01" db="EMBL/GenBank/DDBJ databases">
        <authorList>
            <person name="Peeters C."/>
        </authorList>
    </citation>
    <scope>NUCLEOTIDE SEQUENCE [LARGE SCALE GENOMIC DNA]</scope>
</reference>
<name>A0A158GPV8_CABCO</name>
<dbReference type="Proteomes" id="UP000054740">
    <property type="component" value="Unassembled WGS sequence"/>
</dbReference>
<evidence type="ECO:0000313" key="4">
    <source>
        <dbReference type="Proteomes" id="UP000054740"/>
    </source>
</evidence>
<evidence type="ECO:0000313" key="3">
    <source>
        <dbReference type="EMBL" id="SAL34082.1"/>
    </source>
</evidence>
<dbReference type="PANTHER" id="PTHR11941:SF54">
    <property type="entry name" value="ENOYL-COA HYDRATASE, MITOCHONDRIAL"/>
    <property type="match status" value="1"/>
</dbReference>
<dbReference type="CDD" id="cd06558">
    <property type="entry name" value="crotonase-like"/>
    <property type="match status" value="1"/>
</dbReference>
<evidence type="ECO:0000256" key="1">
    <source>
        <dbReference type="ARBA" id="ARBA00005254"/>
    </source>
</evidence>
<dbReference type="Gene3D" id="3.90.226.10">
    <property type="entry name" value="2-enoyl-CoA Hydratase, Chain A, domain 1"/>
    <property type="match status" value="1"/>
</dbReference>
<evidence type="ECO:0000256" key="2">
    <source>
        <dbReference type="RuleBase" id="RU003707"/>
    </source>
</evidence>
<sequence>MTTVKTETDGAVGIVTLAKPPHNLIDDAMIADLLTAYRDVVTRGARAILLRSEMRHFSAGAEMSSFVDGKTVIQHDEQKLFEFLDVLENAPVPTLAAVHGAALGGGLEIALTCDMIVAADTAYFGQVENIVGLIPLLGGTQRLVQRAGVARAKEIALIGRRHSAEAFERWGIINHVVPEAELQTVALSFARQLAAGPTRVLNGIKQQANLAANGGVRSADLEQVRLNEMIWKTGDRERGFAAFFATGPATAEFKGD</sequence>
<dbReference type="InterPro" id="IPR001753">
    <property type="entry name" value="Enoyl-CoA_hydra/iso"/>
</dbReference>